<dbReference type="SUPFAM" id="SSF52540">
    <property type="entry name" value="P-loop containing nucleoside triphosphate hydrolases"/>
    <property type="match status" value="1"/>
</dbReference>
<dbReference type="OrthoDB" id="10253254at2759"/>
<keyword evidence="4 10" id="KW-0378">Hydrolase</keyword>
<evidence type="ECO:0000256" key="7">
    <source>
        <dbReference type="ARBA" id="ARBA00047984"/>
    </source>
</evidence>
<evidence type="ECO:0000256" key="2">
    <source>
        <dbReference type="ARBA" id="ARBA00012552"/>
    </source>
</evidence>
<comment type="caution">
    <text evidence="10">The sequence shown here is derived from an EMBL/GenBank/DDBJ whole genome shotgun (WGS) entry which is preliminary data.</text>
</comment>
<evidence type="ECO:0000313" key="11">
    <source>
        <dbReference type="Proteomes" id="UP000276133"/>
    </source>
</evidence>
<reference evidence="10 11" key="1">
    <citation type="journal article" date="2018" name="Sci. Rep.">
        <title>Genomic signatures of local adaptation to the degree of environmental predictability in rotifers.</title>
        <authorList>
            <person name="Franch-Gras L."/>
            <person name="Hahn C."/>
            <person name="Garcia-Roger E.M."/>
            <person name="Carmona M.J."/>
            <person name="Serra M."/>
            <person name="Gomez A."/>
        </authorList>
    </citation>
    <scope>NUCLEOTIDE SEQUENCE [LARGE SCALE GENOMIC DNA]</scope>
    <source>
        <strain evidence="10">HYR1</strain>
    </source>
</reference>
<dbReference type="GO" id="GO:0071013">
    <property type="term" value="C:catalytic step 2 spliceosome"/>
    <property type="evidence" value="ECO:0007669"/>
    <property type="project" value="TreeGrafter"/>
</dbReference>
<dbReference type="Proteomes" id="UP000276133">
    <property type="component" value="Unassembled WGS sequence"/>
</dbReference>
<protein>
    <recommendedName>
        <fullName evidence="2">RNA helicase</fullName>
        <ecNumber evidence="2">3.6.4.13</ecNumber>
    </recommendedName>
</protein>
<feature type="domain" description="Helicase C-terminal" evidence="9">
    <location>
        <begin position="257"/>
        <end position="438"/>
    </location>
</feature>
<dbReference type="PROSITE" id="PS51194">
    <property type="entry name" value="HELICASE_CTER"/>
    <property type="match status" value="1"/>
</dbReference>
<keyword evidence="6" id="KW-0067">ATP-binding</keyword>
<evidence type="ECO:0000259" key="8">
    <source>
        <dbReference type="PROSITE" id="PS51192"/>
    </source>
</evidence>
<dbReference type="InterPro" id="IPR011545">
    <property type="entry name" value="DEAD/DEAH_box_helicase_dom"/>
</dbReference>
<dbReference type="InterPro" id="IPR014001">
    <property type="entry name" value="Helicase_ATP-bd"/>
</dbReference>
<dbReference type="Pfam" id="PF00271">
    <property type="entry name" value="Helicase_C"/>
    <property type="match status" value="1"/>
</dbReference>
<dbReference type="AlphaFoldDB" id="A0A3M7QJV1"/>
<dbReference type="FunFam" id="3.40.50.300:FF:000578">
    <property type="entry name" value="probable ATP-dependent RNA helicase DHX35"/>
    <property type="match status" value="1"/>
</dbReference>
<evidence type="ECO:0000256" key="3">
    <source>
        <dbReference type="ARBA" id="ARBA00022741"/>
    </source>
</evidence>
<sequence>MSFYSPKFIRPNVDSCIDTERLNELESEQELARFNGHSELSLDVQRQQLPIFKHRSQMLYALETHRVVVVVGETGSGKSTQLPQYLWESGWTDSKHSICVTEPRRIATINLAKRICDEKSCILGDEVGYAIRFEDCFTPGRTKVKFVTDGLLIRELMQNPLLPQYSVVILDEVHERNTNTDIVIGLLKKIMKKRHDLKLIVCSATVDAEEIKLYFDEGEKNKNSNNLSTCIVSVEGRYYPIEISYLTEPCDNYVKASVTTAMAVHFDQQDNDGDILIFLTGQDEVDEAVSKLIEKATELKSLKKKNFKKLWILALYGSLPVSEQLKVFERTPKSCRKIIVSTNIAETSLTINGIVYVIDSGFMKLKAYDSRLGSESLITVPCSKSSANQRAGRAGRYRSGKAFRLFPETEFQNMKQHTPPEMQRCDLASVVIQLKALGIDNICRFDFLSAPPSKNLVNTLELLHALEALDHNSKLTNPLGFQMAEFPLHPTYSKALINAEKFGCAQEMLSIIAMLQVQHVFITPSGRKIQADKSKLKFTCTEGDHITLLNVYKSFTDKLSKNKKSLANWCQSNFLNFKSLVRASQIREQLRMILRKFKIDMSSSCGDRTEPILRCLCTAFFANAATAHYSGDYRHLKSNVSLKVHPSSVINLFLANVDLPAPKYVIYNDIVQSKTTYLIRDLSVVDCKWLHELVPNYYEFGTDREIRETNDKRLKLS</sequence>
<dbReference type="CDD" id="cd18791">
    <property type="entry name" value="SF2_C_RHA"/>
    <property type="match status" value="1"/>
</dbReference>
<dbReference type="Pfam" id="PF04408">
    <property type="entry name" value="WHD_HA2"/>
    <property type="match status" value="1"/>
</dbReference>
<dbReference type="PANTHER" id="PTHR18934:SF136">
    <property type="entry name" value="ATP-DEPENDENT RNA HELICASE DHX35-RELATED"/>
    <property type="match status" value="1"/>
</dbReference>
<keyword evidence="3" id="KW-0547">Nucleotide-binding</keyword>
<keyword evidence="11" id="KW-1185">Reference proteome</keyword>
<dbReference type="GO" id="GO:0003724">
    <property type="term" value="F:RNA helicase activity"/>
    <property type="evidence" value="ECO:0007669"/>
    <property type="project" value="UniProtKB-EC"/>
</dbReference>
<proteinExistence type="inferred from homology"/>
<dbReference type="Pfam" id="PF07717">
    <property type="entry name" value="OB_NTP_bind"/>
    <property type="match status" value="1"/>
</dbReference>
<evidence type="ECO:0000256" key="1">
    <source>
        <dbReference type="ARBA" id="ARBA00008792"/>
    </source>
</evidence>
<dbReference type="InterPro" id="IPR001650">
    <property type="entry name" value="Helicase_C-like"/>
</dbReference>
<evidence type="ECO:0000256" key="6">
    <source>
        <dbReference type="ARBA" id="ARBA00022840"/>
    </source>
</evidence>
<evidence type="ECO:0000313" key="10">
    <source>
        <dbReference type="EMBL" id="RNA11543.1"/>
    </source>
</evidence>
<dbReference type="InterPro" id="IPR027417">
    <property type="entry name" value="P-loop_NTPase"/>
</dbReference>
<dbReference type="EC" id="3.6.4.13" evidence="2"/>
<dbReference type="Gene3D" id="3.40.50.300">
    <property type="entry name" value="P-loop containing nucleotide triphosphate hydrolases"/>
    <property type="match status" value="2"/>
</dbReference>
<keyword evidence="5 10" id="KW-0347">Helicase</keyword>
<gene>
    <name evidence="10" type="ORF">BpHYR1_048203</name>
</gene>
<dbReference type="GO" id="GO:0016887">
    <property type="term" value="F:ATP hydrolysis activity"/>
    <property type="evidence" value="ECO:0007669"/>
    <property type="project" value="RHEA"/>
</dbReference>
<dbReference type="PROSITE" id="PS00690">
    <property type="entry name" value="DEAH_ATP_HELICASE"/>
    <property type="match status" value="1"/>
</dbReference>
<comment type="catalytic activity">
    <reaction evidence="7">
        <text>ATP + H2O = ADP + phosphate + H(+)</text>
        <dbReference type="Rhea" id="RHEA:13065"/>
        <dbReference type="ChEBI" id="CHEBI:15377"/>
        <dbReference type="ChEBI" id="CHEBI:15378"/>
        <dbReference type="ChEBI" id="CHEBI:30616"/>
        <dbReference type="ChEBI" id="CHEBI:43474"/>
        <dbReference type="ChEBI" id="CHEBI:456216"/>
        <dbReference type="EC" id="3.6.4.13"/>
    </reaction>
</comment>
<dbReference type="Pfam" id="PF00270">
    <property type="entry name" value="DEAD"/>
    <property type="match status" value="1"/>
</dbReference>
<dbReference type="PROSITE" id="PS51192">
    <property type="entry name" value="HELICASE_ATP_BIND_1"/>
    <property type="match status" value="1"/>
</dbReference>
<dbReference type="SMART" id="SM00847">
    <property type="entry name" value="HA2"/>
    <property type="match status" value="1"/>
</dbReference>
<dbReference type="EMBL" id="REGN01005931">
    <property type="protein sequence ID" value="RNA11543.1"/>
    <property type="molecule type" value="Genomic_DNA"/>
</dbReference>
<dbReference type="Gene3D" id="1.20.120.1080">
    <property type="match status" value="1"/>
</dbReference>
<dbReference type="GO" id="GO:0005524">
    <property type="term" value="F:ATP binding"/>
    <property type="evidence" value="ECO:0007669"/>
    <property type="project" value="UniProtKB-KW"/>
</dbReference>
<dbReference type="InterPro" id="IPR048333">
    <property type="entry name" value="HA2_WH"/>
</dbReference>
<accession>A0A3M7QJV1</accession>
<organism evidence="10 11">
    <name type="scientific">Brachionus plicatilis</name>
    <name type="common">Marine rotifer</name>
    <name type="synonym">Brachionus muelleri</name>
    <dbReference type="NCBI Taxonomy" id="10195"/>
    <lineage>
        <taxon>Eukaryota</taxon>
        <taxon>Metazoa</taxon>
        <taxon>Spiralia</taxon>
        <taxon>Gnathifera</taxon>
        <taxon>Rotifera</taxon>
        <taxon>Eurotatoria</taxon>
        <taxon>Monogononta</taxon>
        <taxon>Pseudotrocha</taxon>
        <taxon>Ploima</taxon>
        <taxon>Brachionidae</taxon>
        <taxon>Brachionus</taxon>
    </lineage>
</organism>
<dbReference type="InterPro" id="IPR007502">
    <property type="entry name" value="Helicase-assoc_dom"/>
</dbReference>
<evidence type="ECO:0000259" key="9">
    <source>
        <dbReference type="PROSITE" id="PS51194"/>
    </source>
</evidence>
<dbReference type="SMART" id="SM00487">
    <property type="entry name" value="DEXDc"/>
    <property type="match status" value="1"/>
</dbReference>
<dbReference type="InterPro" id="IPR002464">
    <property type="entry name" value="DNA/RNA_helicase_DEAH_CS"/>
</dbReference>
<dbReference type="InterPro" id="IPR011709">
    <property type="entry name" value="DEAD-box_helicase_OB_fold"/>
</dbReference>
<dbReference type="Pfam" id="PF21010">
    <property type="entry name" value="HA2_C"/>
    <property type="match status" value="1"/>
</dbReference>
<evidence type="ECO:0000256" key="5">
    <source>
        <dbReference type="ARBA" id="ARBA00022806"/>
    </source>
</evidence>
<dbReference type="STRING" id="10195.A0A3M7QJV1"/>
<dbReference type="FunFam" id="3.40.50.300:FF:000145">
    <property type="entry name" value="probable ATP-dependent RNA helicase DHX40"/>
    <property type="match status" value="1"/>
</dbReference>
<feature type="domain" description="Helicase ATP-binding" evidence="8">
    <location>
        <begin position="59"/>
        <end position="224"/>
    </location>
</feature>
<comment type="similarity">
    <text evidence="1">Belongs to the DEAD box helicase family. DEAH subfamily.</text>
</comment>
<dbReference type="PANTHER" id="PTHR18934">
    <property type="entry name" value="ATP-DEPENDENT RNA HELICASE"/>
    <property type="match status" value="1"/>
</dbReference>
<name>A0A3M7QJV1_BRAPC</name>
<dbReference type="SMART" id="SM00490">
    <property type="entry name" value="HELICc"/>
    <property type="match status" value="1"/>
</dbReference>
<evidence type="ECO:0000256" key="4">
    <source>
        <dbReference type="ARBA" id="ARBA00022801"/>
    </source>
</evidence>
<dbReference type="GO" id="GO:0003723">
    <property type="term" value="F:RNA binding"/>
    <property type="evidence" value="ECO:0007669"/>
    <property type="project" value="TreeGrafter"/>
</dbReference>